<dbReference type="Pfam" id="PF00932">
    <property type="entry name" value="LTD"/>
    <property type="match status" value="1"/>
</dbReference>
<evidence type="ECO:0000256" key="2">
    <source>
        <dbReference type="SAM" id="SignalP"/>
    </source>
</evidence>
<proteinExistence type="predicted"/>
<organism evidence="4 5">
    <name type="scientific">Pinibacter soli</name>
    <dbReference type="NCBI Taxonomy" id="3044211"/>
    <lineage>
        <taxon>Bacteria</taxon>
        <taxon>Pseudomonadati</taxon>
        <taxon>Bacteroidota</taxon>
        <taxon>Chitinophagia</taxon>
        <taxon>Chitinophagales</taxon>
        <taxon>Chitinophagaceae</taxon>
        <taxon>Pinibacter</taxon>
    </lineage>
</organism>
<dbReference type="EMBL" id="JASBRG010000002">
    <property type="protein sequence ID" value="MDI3318880.1"/>
    <property type="molecule type" value="Genomic_DNA"/>
</dbReference>
<sequence length="567" mass="62767">MKFFFTAVAMLFLNYASYAQAKRFDILITEIMPIPSPVVGLPPAKYVEIKNASPTVINLKNWKLCSANSAAAISQSVLLKPDSFLLICTSSNLAALSTIAPTISVTNFPTLYADGDEIFLLSPEGKTIHSVSYSRSWFNDIKSKGGWSLEMIDTQNPCGGASNWTASINDKGGTPGKENSVKAVNIDNTAPQLLKAFASDEKHITLVFNEPVDSIQASVKTNYMLNDNAIASVVVKQPSFTNVILEFTNSLTVNRPYDFSLSNIEDCSGNTMDNMVIKTGLPSATDSFDIAINEILFNPTPTGVDYVELYNRSNKILDVKELYIANRSSSGELNSIKQLTTESRLLFPNDYLVISENSMAVRKEYLVKNPEMMIELSSMPSFPNENGSCIILNKQGRIIDDLRYDSKWHFALIENPKGVALERTDFDAPTQNQSNWHSAAASAGYGTPTYQNSQFKTSEQPQGMIDISPKVFSPDNDGFDDFATINYQFSERGYVCNIYIFDAKGSPVRNLVKNGLCSQSGYFRWDGVDEQGKPLPIGNYIVVTEIFNLQGKSQLFKNVVVLARRLR</sequence>
<dbReference type="InterPro" id="IPR036415">
    <property type="entry name" value="Lamin_tail_dom_sf"/>
</dbReference>
<dbReference type="InterPro" id="IPR014755">
    <property type="entry name" value="Cu-Rt/internalin_Ig-like"/>
</dbReference>
<feature type="domain" description="LTD" evidence="3">
    <location>
        <begin position="23"/>
        <end position="134"/>
    </location>
</feature>
<evidence type="ECO:0000256" key="1">
    <source>
        <dbReference type="ARBA" id="ARBA00022729"/>
    </source>
</evidence>
<evidence type="ECO:0000259" key="3">
    <source>
        <dbReference type="Pfam" id="PF00932"/>
    </source>
</evidence>
<accession>A0ABT6R8J7</accession>
<dbReference type="SUPFAM" id="SSF74853">
    <property type="entry name" value="Lamin A/C globular tail domain"/>
    <property type="match status" value="1"/>
</dbReference>
<reference evidence="4 5" key="1">
    <citation type="submission" date="2023-05" db="EMBL/GenBank/DDBJ databases">
        <title>Genome sequence of Pinibacter sp. MAH-24.</title>
        <authorList>
            <person name="Huq M.A."/>
        </authorList>
    </citation>
    <scope>NUCLEOTIDE SEQUENCE [LARGE SCALE GENOMIC DNA]</scope>
    <source>
        <strain evidence="4 5">MAH-24</strain>
    </source>
</reference>
<dbReference type="Gene3D" id="2.60.40.4070">
    <property type="match status" value="1"/>
</dbReference>
<keyword evidence="5" id="KW-1185">Reference proteome</keyword>
<dbReference type="RefSeq" id="WP_282333001.1">
    <property type="nucleotide sequence ID" value="NZ_JASBRG010000002.1"/>
</dbReference>
<protein>
    <submittedName>
        <fullName evidence="4">Lamin tail domain-containing protein</fullName>
    </submittedName>
</protein>
<feature type="signal peptide" evidence="2">
    <location>
        <begin position="1"/>
        <end position="21"/>
    </location>
</feature>
<gene>
    <name evidence="4" type="ORF">QJ048_03805</name>
</gene>
<comment type="caution">
    <text evidence="4">The sequence shown here is derived from an EMBL/GenBank/DDBJ whole genome shotgun (WGS) entry which is preliminary data.</text>
</comment>
<evidence type="ECO:0000313" key="5">
    <source>
        <dbReference type="Proteomes" id="UP001226434"/>
    </source>
</evidence>
<dbReference type="Gene3D" id="2.60.40.1220">
    <property type="match status" value="1"/>
</dbReference>
<dbReference type="InterPro" id="IPR001322">
    <property type="entry name" value="Lamin_tail_dom"/>
</dbReference>
<evidence type="ECO:0000313" key="4">
    <source>
        <dbReference type="EMBL" id="MDI3318880.1"/>
    </source>
</evidence>
<name>A0ABT6R8J7_9BACT</name>
<keyword evidence="1 2" id="KW-0732">Signal</keyword>
<feature type="chain" id="PRO_5045686524" evidence="2">
    <location>
        <begin position="22"/>
        <end position="567"/>
    </location>
</feature>
<dbReference type="Proteomes" id="UP001226434">
    <property type="component" value="Unassembled WGS sequence"/>
</dbReference>